<dbReference type="EMBL" id="PJNB01000001">
    <property type="protein sequence ID" value="PKW18572.1"/>
    <property type="molecule type" value="Genomic_DNA"/>
</dbReference>
<dbReference type="SUPFAM" id="SSF103378">
    <property type="entry name" value="2-methylcitrate dehydratase PrpD"/>
    <property type="match status" value="1"/>
</dbReference>
<dbReference type="InterPro" id="IPR005656">
    <property type="entry name" value="MmgE_PrpD"/>
</dbReference>
<sequence>MDSGLTAQLAGRIGAIIRGDVTDAAIEAARSRLFHALGVSLRSSALPPAGVAWQAVQPSAGPCTVIARREGVTADDAAFVNGVIGHSSLQEDCGPGGLRDGSHPGTYVIPAALAAAERAGASGQRFLLALIAGYEAVGRIGLVAPPEIVSRRFRPLAVMGPFGAAAAAAAVEGSTDDQIGAALDVAAIMAGGTTQGIFDGTMEPYAQAGIAARNGLLAARLGRAGTHTSRASLEGEFGFFQTFGGLVPPAGDLGEHSDDYAITRLGTKPFAACLQNQLTIGLIVAGVPGGLPTERIEGVTVRRPRKGTHGLDSPGVSREPPFGNMLSAQMSARFTAAAAVLGQAVDDPAYYEAAFADEDVVALAKRVDLVPAEDDSVTVEIRVTGRPPIVLAHETGIGELLFPSATEIRERFLRRAEPVLGSETARVARLIDKLESLADLRELTLALRAPSA</sequence>
<evidence type="ECO:0000313" key="3">
    <source>
        <dbReference type="EMBL" id="PKW18572.1"/>
    </source>
</evidence>
<accession>A0A2N3Y6J8</accession>
<organism evidence="3 4">
    <name type="scientific">Saccharopolyspora spinosa</name>
    <dbReference type="NCBI Taxonomy" id="60894"/>
    <lineage>
        <taxon>Bacteria</taxon>
        <taxon>Bacillati</taxon>
        <taxon>Actinomycetota</taxon>
        <taxon>Actinomycetes</taxon>
        <taxon>Pseudonocardiales</taxon>
        <taxon>Pseudonocardiaceae</taxon>
        <taxon>Saccharopolyspora</taxon>
    </lineage>
</organism>
<dbReference type="PANTHER" id="PTHR16943:SF8">
    <property type="entry name" value="2-METHYLCITRATE DEHYDRATASE"/>
    <property type="match status" value="1"/>
</dbReference>
<dbReference type="AlphaFoldDB" id="A0A2N3Y6J8"/>
<proteinExistence type="inferred from homology"/>
<dbReference type="InterPro" id="IPR045336">
    <property type="entry name" value="MmgE_PrpD_N"/>
</dbReference>
<dbReference type="InterPro" id="IPR042188">
    <property type="entry name" value="MmgE/PrpD_sf_2"/>
</dbReference>
<gene>
    <name evidence="3" type="ORF">A8926_6671</name>
</gene>
<evidence type="ECO:0000313" key="4">
    <source>
        <dbReference type="Proteomes" id="UP000233786"/>
    </source>
</evidence>
<evidence type="ECO:0000256" key="1">
    <source>
        <dbReference type="ARBA" id="ARBA00006174"/>
    </source>
</evidence>
<name>A0A2N3Y6J8_SACSN</name>
<comment type="caution">
    <text evidence="3">The sequence shown here is derived from an EMBL/GenBank/DDBJ whole genome shotgun (WGS) entry which is preliminary data.</text>
</comment>
<feature type="domain" description="MmgE/PrpD N-terminal" evidence="2">
    <location>
        <begin position="8"/>
        <end position="244"/>
    </location>
</feature>
<keyword evidence="4" id="KW-1185">Reference proteome</keyword>
<dbReference type="PANTHER" id="PTHR16943">
    <property type="entry name" value="2-METHYLCITRATE DEHYDRATASE-RELATED"/>
    <property type="match status" value="1"/>
</dbReference>
<dbReference type="Pfam" id="PF03972">
    <property type="entry name" value="MmgE_PrpD_N"/>
    <property type="match status" value="1"/>
</dbReference>
<evidence type="ECO:0000259" key="2">
    <source>
        <dbReference type="Pfam" id="PF03972"/>
    </source>
</evidence>
<dbReference type="STRING" id="994479.GCA_000194155_04782"/>
<protein>
    <submittedName>
        <fullName evidence="3">2-methylcitrate dehydratase PrpD</fullName>
    </submittedName>
</protein>
<dbReference type="Proteomes" id="UP000233786">
    <property type="component" value="Unassembled WGS sequence"/>
</dbReference>
<dbReference type="InterPro" id="IPR036148">
    <property type="entry name" value="MmgE/PrpD_sf"/>
</dbReference>
<dbReference type="GO" id="GO:0016829">
    <property type="term" value="F:lyase activity"/>
    <property type="evidence" value="ECO:0007669"/>
    <property type="project" value="InterPro"/>
</dbReference>
<reference evidence="3" key="1">
    <citation type="submission" date="2017-12" db="EMBL/GenBank/DDBJ databases">
        <title>Sequencing the genomes of 1000 Actinobacteria strains.</title>
        <authorList>
            <person name="Klenk H.-P."/>
        </authorList>
    </citation>
    <scope>NUCLEOTIDE SEQUENCE [LARGE SCALE GENOMIC DNA]</scope>
    <source>
        <strain evidence="3">DSM 44228</strain>
    </source>
</reference>
<comment type="similarity">
    <text evidence="1">Belongs to the PrpD family.</text>
</comment>
<dbReference type="Gene3D" id="1.10.4100.10">
    <property type="entry name" value="2-methylcitrate dehydratase PrpD"/>
    <property type="match status" value="1"/>
</dbReference>
<dbReference type="RefSeq" id="WP_010309982.1">
    <property type="nucleotide sequence ID" value="NZ_CP061007.1"/>
</dbReference>
<dbReference type="InterPro" id="IPR042183">
    <property type="entry name" value="MmgE/PrpD_sf_1"/>
</dbReference>
<dbReference type="OrthoDB" id="9795089at2"/>
<dbReference type="Gene3D" id="3.30.1330.120">
    <property type="entry name" value="2-methylcitrate dehydratase PrpD"/>
    <property type="match status" value="1"/>
</dbReference>